<dbReference type="InParanoid" id="A0A5C7F0S8"/>
<comment type="caution">
    <text evidence="11">The sequence shown here is derived from an EMBL/GenBank/DDBJ whole genome shotgun (WGS) entry which is preliminary data.</text>
</comment>
<evidence type="ECO:0000256" key="6">
    <source>
        <dbReference type="ARBA" id="ARBA00023306"/>
    </source>
</evidence>
<dbReference type="GO" id="GO:0005829">
    <property type="term" value="C:cytosol"/>
    <property type="evidence" value="ECO:0007669"/>
    <property type="project" value="TreeGrafter"/>
</dbReference>
<dbReference type="RefSeq" id="WP_147798488.1">
    <property type="nucleotide sequence ID" value="NZ_VPFL01000002.1"/>
</dbReference>
<comment type="function">
    <text evidence="7">Activator of cell division through the inhibition of FtsZ GTPase activity, therefore promoting FtsZ assembly into bundles of protofilaments necessary for the formation of the division Z ring. It is recruited early at mid-cell but it is not essential for cell division.</text>
</comment>
<reference evidence="11 12" key="1">
    <citation type="submission" date="2019-08" db="EMBL/GenBank/DDBJ databases">
        <title>Pelomicrobium methylotrophicum gen. nov., sp. nov. a moderately thermophilic, facultatively anaerobic, lithoautotrophic and methylotrophic bacterium isolated from a terrestrial mud volcano.</title>
        <authorList>
            <person name="Slobodkina G.B."/>
            <person name="Merkel A.Y."/>
            <person name="Slobodkin A.I."/>
        </authorList>
    </citation>
    <scope>NUCLEOTIDE SEQUENCE [LARGE SCALE GENOMIC DNA]</scope>
    <source>
        <strain evidence="11 12">SM250</strain>
    </source>
</reference>
<gene>
    <name evidence="11" type="ORF">FR698_01895</name>
</gene>
<evidence type="ECO:0000256" key="7">
    <source>
        <dbReference type="ARBA" id="ARBA00024910"/>
    </source>
</evidence>
<evidence type="ECO:0000256" key="2">
    <source>
        <dbReference type="ARBA" id="ARBA00015195"/>
    </source>
</evidence>
<dbReference type="OrthoDB" id="5297208at2"/>
<evidence type="ECO:0000256" key="8">
    <source>
        <dbReference type="ARBA" id="ARBA00026068"/>
    </source>
</evidence>
<dbReference type="InterPro" id="IPR036192">
    <property type="entry name" value="Cell_div_ZapA-like_sf"/>
</dbReference>
<dbReference type="Proteomes" id="UP000321201">
    <property type="component" value="Unassembled WGS sequence"/>
</dbReference>
<sequence>MSAELKALDVSIMGREFRVACKEEERQQLLDAVAFLEKRMREVKESGKVVGTERVALIAALQIAHEFLSTRVSGGFDLGEFRRRIATMQETIDRALSEQDELF</sequence>
<evidence type="ECO:0000256" key="5">
    <source>
        <dbReference type="ARBA" id="ARBA00023210"/>
    </source>
</evidence>
<accession>A0A5C7F0S8</accession>
<evidence type="ECO:0000256" key="4">
    <source>
        <dbReference type="ARBA" id="ARBA00022618"/>
    </source>
</evidence>
<dbReference type="GO" id="GO:0043093">
    <property type="term" value="P:FtsZ-dependent cytokinesis"/>
    <property type="evidence" value="ECO:0007669"/>
    <property type="project" value="TreeGrafter"/>
</dbReference>
<dbReference type="InterPro" id="IPR007838">
    <property type="entry name" value="Cell_div_ZapA-like"/>
</dbReference>
<dbReference type="GO" id="GO:0000917">
    <property type="term" value="P:division septum assembly"/>
    <property type="evidence" value="ECO:0007669"/>
    <property type="project" value="UniProtKB-KW"/>
</dbReference>
<keyword evidence="6" id="KW-0131">Cell cycle</keyword>
<evidence type="ECO:0000256" key="1">
    <source>
        <dbReference type="ARBA" id="ARBA00004496"/>
    </source>
</evidence>
<keyword evidence="3" id="KW-0963">Cytoplasm</keyword>
<proteinExistence type="predicted"/>
<evidence type="ECO:0000313" key="11">
    <source>
        <dbReference type="EMBL" id="TXF13314.1"/>
    </source>
</evidence>
<evidence type="ECO:0000256" key="9">
    <source>
        <dbReference type="ARBA" id="ARBA00033158"/>
    </source>
</evidence>
<keyword evidence="5" id="KW-0717">Septation</keyword>
<dbReference type="PANTHER" id="PTHR34981:SF1">
    <property type="entry name" value="CELL DIVISION PROTEIN ZAPA"/>
    <property type="match status" value="1"/>
</dbReference>
<dbReference type="GO" id="GO:0000921">
    <property type="term" value="P:septin ring assembly"/>
    <property type="evidence" value="ECO:0007669"/>
    <property type="project" value="TreeGrafter"/>
</dbReference>
<evidence type="ECO:0000256" key="3">
    <source>
        <dbReference type="ARBA" id="ARBA00022490"/>
    </source>
</evidence>
<dbReference type="InterPro" id="IPR042233">
    <property type="entry name" value="Cell_div_ZapA_N"/>
</dbReference>
<keyword evidence="12" id="KW-1185">Reference proteome</keyword>
<keyword evidence="4 11" id="KW-0132">Cell division</keyword>
<feature type="coiled-coil region" evidence="10">
    <location>
        <begin position="19"/>
        <end position="46"/>
    </location>
</feature>
<dbReference type="EMBL" id="VPFL01000002">
    <property type="protein sequence ID" value="TXF13314.1"/>
    <property type="molecule type" value="Genomic_DNA"/>
</dbReference>
<organism evidence="11 12">
    <name type="scientific">Pelomicrobium methylotrophicum</name>
    <dbReference type="NCBI Taxonomy" id="2602750"/>
    <lineage>
        <taxon>Bacteria</taxon>
        <taxon>Pseudomonadati</taxon>
        <taxon>Pseudomonadota</taxon>
        <taxon>Hydrogenophilia</taxon>
        <taxon>Hydrogenophilia incertae sedis</taxon>
        <taxon>Pelomicrobium</taxon>
    </lineage>
</organism>
<keyword evidence="10" id="KW-0175">Coiled coil</keyword>
<dbReference type="Gene3D" id="3.30.160.880">
    <property type="entry name" value="Cell division protein ZapA protomer, N-terminal domain"/>
    <property type="match status" value="1"/>
</dbReference>
<dbReference type="Pfam" id="PF05164">
    <property type="entry name" value="ZapA"/>
    <property type="match status" value="1"/>
</dbReference>
<name>A0A5C7F0S8_9PROT</name>
<dbReference type="PANTHER" id="PTHR34981">
    <property type="entry name" value="CELL DIVISION PROTEIN ZAPA"/>
    <property type="match status" value="1"/>
</dbReference>
<evidence type="ECO:0000256" key="10">
    <source>
        <dbReference type="SAM" id="Coils"/>
    </source>
</evidence>
<dbReference type="FunCoup" id="A0A5C7F0S8">
    <property type="interactions" value="59"/>
</dbReference>
<comment type="subunit">
    <text evidence="8">Homodimer. Interacts with FtsZ.</text>
</comment>
<protein>
    <recommendedName>
        <fullName evidence="2">Cell division protein ZapA</fullName>
    </recommendedName>
    <alternativeName>
        <fullName evidence="9">Z ring-associated protein ZapA</fullName>
    </alternativeName>
</protein>
<dbReference type="AlphaFoldDB" id="A0A5C7F0S8"/>
<dbReference type="GO" id="GO:0030428">
    <property type="term" value="C:cell septum"/>
    <property type="evidence" value="ECO:0007669"/>
    <property type="project" value="TreeGrafter"/>
</dbReference>
<evidence type="ECO:0000313" key="12">
    <source>
        <dbReference type="Proteomes" id="UP000321201"/>
    </source>
</evidence>
<dbReference type="GO" id="GO:0032153">
    <property type="term" value="C:cell division site"/>
    <property type="evidence" value="ECO:0007669"/>
    <property type="project" value="TreeGrafter"/>
</dbReference>
<comment type="subcellular location">
    <subcellularLocation>
        <location evidence="1">Cytoplasm</location>
    </subcellularLocation>
</comment>
<dbReference type="Gene3D" id="1.20.5.50">
    <property type="match status" value="1"/>
</dbReference>
<dbReference type="SUPFAM" id="SSF102829">
    <property type="entry name" value="Cell division protein ZapA-like"/>
    <property type="match status" value="1"/>
</dbReference>